<keyword evidence="5" id="KW-0472">Membrane</keyword>
<name>A0A1S8L4R1_9CLOT</name>
<keyword evidence="3" id="KW-0812">Transmembrane</keyword>
<dbReference type="GO" id="GO:0005886">
    <property type="term" value="C:plasma membrane"/>
    <property type="evidence" value="ECO:0007669"/>
    <property type="project" value="UniProtKB-SubCell"/>
</dbReference>
<evidence type="ECO:0000313" key="6">
    <source>
        <dbReference type="EMBL" id="URZ11760.1"/>
    </source>
</evidence>
<evidence type="ECO:0000256" key="1">
    <source>
        <dbReference type="ARBA" id="ARBA00004651"/>
    </source>
</evidence>
<sequence length="317" mass="37363">MKLYIILNSIFILVTFLLAYEVSYKLVKGDRGKLKAVLHHFDKKYRERLIDKKVNRVYREKRQNSILNRLDKIIYMSGIRKYFKYMSSEVFAFGVFIISFLFSILIFELYKSLIFSVVAFLAVPIIFYGILKEMMQINFDKIDNNIMFFISSLKSNAEIKNNIVFMIGETTKKLKEPLKTYNDDFIRDVRFGISIDKAFENYINKVENVRFKNILKNLYICSLNNANYSKLLDKTRIIVRNYYEEKEKRKRKVRAAQISITVIVIMAVIILNALSKVTENFSFLIMNTRGGQVLLGYILCVILFAAYKCISLKKFNY</sequence>
<protein>
    <submittedName>
        <fullName evidence="6">Uncharacterized protein</fullName>
    </submittedName>
</protein>
<dbReference type="Proteomes" id="UP000190951">
    <property type="component" value="Chromosome"/>
</dbReference>
<keyword evidence="4" id="KW-1133">Transmembrane helix</keyword>
<dbReference type="EMBL" id="CP096983">
    <property type="protein sequence ID" value="URZ11760.1"/>
    <property type="molecule type" value="Genomic_DNA"/>
</dbReference>
<comment type="subcellular location">
    <subcellularLocation>
        <location evidence="1">Cell membrane</location>
        <topology evidence="1">Multi-pass membrane protein</topology>
    </subcellularLocation>
</comment>
<reference evidence="6 7" key="1">
    <citation type="submission" date="2022-04" db="EMBL/GenBank/DDBJ databases">
        <title>Genome sequence of C. roseum typestrain.</title>
        <authorList>
            <person name="Poehlein A."/>
            <person name="Schoch T."/>
            <person name="Duerre P."/>
            <person name="Daniel R."/>
        </authorList>
    </citation>
    <scope>NUCLEOTIDE SEQUENCE [LARGE SCALE GENOMIC DNA]</scope>
    <source>
        <strain evidence="6 7">DSM 7320</strain>
    </source>
</reference>
<dbReference type="RefSeq" id="WP_077850626.1">
    <property type="nucleotide sequence ID" value="NZ_CP096983.1"/>
</dbReference>
<proteinExistence type="predicted"/>
<evidence type="ECO:0000256" key="4">
    <source>
        <dbReference type="ARBA" id="ARBA00022989"/>
    </source>
</evidence>
<evidence type="ECO:0000256" key="3">
    <source>
        <dbReference type="ARBA" id="ARBA00022692"/>
    </source>
</evidence>
<evidence type="ECO:0000256" key="2">
    <source>
        <dbReference type="ARBA" id="ARBA00022475"/>
    </source>
</evidence>
<dbReference type="InterPro" id="IPR018076">
    <property type="entry name" value="T2SS_GspF_dom"/>
</dbReference>
<dbReference type="Pfam" id="PF00482">
    <property type="entry name" value="T2SSF"/>
    <property type="match status" value="1"/>
</dbReference>
<organism evidence="6 7">
    <name type="scientific">Clostridium felsineum</name>
    <dbReference type="NCBI Taxonomy" id="36839"/>
    <lineage>
        <taxon>Bacteria</taxon>
        <taxon>Bacillati</taxon>
        <taxon>Bacillota</taxon>
        <taxon>Clostridia</taxon>
        <taxon>Eubacteriales</taxon>
        <taxon>Clostridiaceae</taxon>
        <taxon>Clostridium</taxon>
    </lineage>
</organism>
<dbReference type="STRING" id="84029.CROST_25080"/>
<gene>
    <name evidence="6" type="ORF">CROST_024770</name>
</gene>
<dbReference type="KEGG" id="crw:CROST_024770"/>
<keyword evidence="7" id="KW-1185">Reference proteome</keyword>
<dbReference type="AlphaFoldDB" id="A0A1S8L4R1"/>
<keyword evidence="2" id="KW-1003">Cell membrane</keyword>
<accession>A0A1S8L4R1</accession>
<evidence type="ECO:0000313" key="7">
    <source>
        <dbReference type="Proteomes" id="UP000190951"/>
    </source>
</evidence>
<evidence type="ECO:0000256" key="5">
    <source>
        <dbReference type="ARBA" id="ARBA00023136"/>
    </source>
</evidence>